<dbReference type="AlphaFoldDB" id="A0A857FLE1"/>
<proteinExistence type="predicted"/>
<dbReference type="EMBL" id="CP041348">
    <property type="protein sequence ID" value="QHC35001.1"/>
    <property type="molecule type" value="Genomic_DNA"/>
</dbReference>
<dbReference type="OrthoDB" id="8479742at2"/>
<accession>A0A857FLE1</accession>
<sequence length="293" mass="33040">MSLSGVMSSPYQRKFFLFSSILIIIVSCFIVWILYWFTLDTRGWNLLISVLVSIVTSAIFSLGSALYLAFFFEDPFELASAQELLPQDVGQALRQIAENTADYKLFVRTGRHFRAEILPVLVNSAIKSRRPVQIEVVLLNFRNDALCEKYAAYRKSTSFDAKVWTKEYVQQEVLATILRLIDTVVTHSSLVKVDLYLSDRLSIFRIDGSSDELIVTREDPKDTASRYRRDDRAYSAFLTEFNWTRDDAIKVRLGSNGLSLPTTLEEMLDGSSLLATVGAGAAKAKTAPSPYAR</sequence>
<evidence type="ECO:0000256" key="1">
    <source>
        <dbReference type="SAM" id="Phobius"/>
    </source>
</evidence>
<keyword evidence="1" id="KW-0812">Transmembrane</keyword>
<name>A0A857FLE1_KOMXY</name>
<keyword evidence="1" id="KW-1133">Transmembrane helix</keyword>
<dbReference type="RefSeq" id="WP_159261359.1">
    <property type="nucleotide sequence ID" value="NZ_CP041348.1"/>
</dbReference>
<dbReference type="Proteomes" id="UP000464674">
    <property type="component" value="Chromosome"/>
</dbReference>
<keyword evidence="1" id="KW-0472">Membrane</keyword>
<evidence type="ECO:0000313" key="3">
    <source>
        <dbReference type="Proteomes" id="UP000464674"/>
    </source>
</evidence>
<protein>
    <submittedName>
        <fullName evidence="2">Uncharacterized protein</fullName>
    </submittedName>
</protein>
<evidence type="ECO:0000313" key="2">
    <source>
        <dbReference type="EMBL" id="QHC35001.1"/>
    </source>
</evidence>
<organism evidence="2 3">
    <name type="scientific">Komagataeibacter xylinus</name>
    <name type="common">Gluconacetobacter xylinus</name>
    <dbReference type="NCBI Taxonomy" id="28448"/>
    <lineage>
        <taxon>Bacteria</taxon>
        <taxon>Pseudomonadati</taxon>
        <taxon>Pseudomonadota</taxon>
        <taxon>Alphaproteobacteria</taxon>
        <taxon>Acetobacterales</taxon>
        <taxon>Acetobacteraceae</taxon>
        <taxon>Komagataeibacter</taxon>
    </lineage>
</organism>
<gene>
    <name evidence="2" type="ORF">FMA36_05330</name>
</gene>
<reference evidence="2 3" key="1">
    <citation type="journal article" date="2020" name="Carbohydr. Polym.">
        <title>Characterization and optimization of production of bacterial cellulose from strain CGMCC 17276 based on whole-genome analysis.</title>
        <authorList>
            <person name="Lu T."/>
            <person name="Gao H."/>
            <person name="Liao B."/>
            <person name="Wu J."/>
            <person name="Zhang W."/>
            <person name="Huang J."/>
            <person name="Liu M."/>
            <person name="Huang J."/>
            <person name="Chang Z."/>
            <person name="Jin M."/>
            <person name="Yi Z."/>
            <person name="Jiang D."/>
        </authorList>
    </citation>
    <scope>NUCLEOTIDE SEQUENCE [LARGE SCALE GENOMIC DNA]</scope>
    <source>
        <strain evidence="2 3">CGMCC 17276</strain>
    </source>
</reference>
<feature type="transmembrane region" description="Helical" evidence="1">
    <location>
        <begin position="44"/>
        <end position="72"/>
    </location>
</feature>
<feature type="transmembrane region" description="Helical" evidence="1">
    <location>
        <begin position="15"/>
        <end position="37"/>
    </location>
</feature>